<keyword evidence="7" id="KW-1185">Reference proteome</keyword>
<dbReference type="PANTHER" id="PTHR11811">
    <property type="entry name" value="6-PHOSPHOGLUCONATE DEHYDROGENASE"/>
    <property type="match status" value="1"/>
</dbReference>
<gene>
    <name evidence="6" type="ORF">SAMN04488588_1598</name>
</gene>
<dbReference type="SUPFAM" id="SSF48179">
    <property type="entry name" value="6-phosphogluconate dehydrogenase C-terminal domain-like"/>
    <property type="match status" value="1"/>
</dbReference>
<evidence type="ECO:0000313" key="6">
    <source>
        <dbReference type="EMBL" id="SDC69176.1"/>
    </source>
</evidence>
<proteinExistence type="inferred from homology"/>
<dbReference type="SMART" id="SM01350">
    <property type="entry name" value="6PGD"/>
    <property type="match status" value="1"/>
</dbReference>
<feature type="domain" description="6-phosphogluconate dehydrogenase C-terminal" evidence="5">
    <location>
        <begin position="166"/>
        <end position="323"/>
    </location>
</feature>
<dbReference type="GO" id="GO:0016054">
    <property type="term" value="P:organic acid catabolic process"/>
    <property type="evidence" value="ECO:0007669"/>
    <property type="project" value="UniProtKB-ARBA"/>
</dbReference>
<dbReference type="NCBIfam" id="TIGR00872">
    <property type="entry name" value="gnd_rel"/>
    <property type="match status" value="1"/>
</dbReference>
<evidence type="ECO:0000256" key="2">
    <source>
        <dbReference type="ARBA" id="ARBA00023002"/>
    </source>
</evidence>
<evidence type="ECO:0000256" key="1">
    <source>
        <dbReference type="ARBA" id="ARBA00008419"/>
    </source>
</evidence>
<dbReference type="InterPro" id="IPR008927">
    <property type="entry name" value="6-PGluconate_DH-like_C_sf"/>
</dbReference>
<dbReference type="GO" id="GO:0019521">
    <property type="term" value="P:D-gluconate metabolic process"/>
    <property type="evidence" value="ECO:0007669"/>
    <property type="project" value="UniProtKB-KW"/>
</dbReference>
<comment type="similarity">
    <text evidence="1">Belongs to the 6-phosphogluconate dehydrogenase family.</text>
</comment>
<dbReference type="GO" id="GO:0050661">
    <property type="term" value="F:NADP binding"/>
    <property type="evidence" value="ECO:0007669"/>
    <property type="project" value="InterPro"/>
</dbReference>
<dbReference type="InterPro" id="IPR036291">
    <property type="entry name" value="NAD(P)-bd_dom_sf"/>
</dbReference>
<sequence length="323" mass="36184">MKIAIIGLGRMGKNMAKRLLNDGHEVWVHNRTIEKAKELEKEGAIVAEKLEDILKMDRPRIVWSMLPAGEVTDKYFEKLKDILEKDDILVDGGNSHYKKDKLRFEEFKKLGIHYVDAGISGGVWGLTRGYSTMIGGEKEIYDRMLPIIKSLAPEDGYMYCGPTGAGHFVKMVHNGIEYGLMEAYGEGFEVLKASEYGNIDMSEVSKIWNHGSVIKSWLLELIENAFKEDAELDKIQGYVEDSGEARWTVNAAIESGVSVPVISNSLFKRFQSRQEDVFSDKVVAALRNQFGGHVIYSKEETVKSKKAGAGKIQAANPQKSDEK</sequence>
<dbReference type="InterPro" id="IPR004849">
    <property type="entry name" value="6DGDH_YqeC"/>
</dbReference>
<accession>A0A1G6NPG0</accession>
<dbReference type="PRINTS" id="PR00076">
    <property type="entry name" value="6PGDHDRGNASE"/>
</dbReference>
<dbReference type="RefSeq" id="WP_091404573.1">
    <property type="nucleotide sequence ID" value="NZ_FMYV01000006.1"/>
</dbReference>
<dbReference type="AlphaFoldDB" id="A0A1G6NPG0"/>
<evidence type="ECO:0000313" key="7">
    <source>
        <dbReference type="Proteomes" id="UP000199322"/>
    </source>
</evidence>
<dbReference type="InterPro" id="IPR006114">
    <property type="entry name" value="6PGDH_C"/>
</dbReference>
<dbReference type="InterPro" id="IPR006115">
    <property type="entry name" value="6PGDH_NADP-bd"/>
</dbReference>
<dbReference type="Proteomes" id="UP000199322">
    <property type="component" value="Unassembled WGS sequence"/>
</dbReference>
<dbReference type="Pfam" id="PF03446">
    <property type="entry name" value="NAD_binding_2"/>
    <property type="match status" value="1"/>
</dbReference>
<dbReference type="InterPro" id="IPR002204">
    <property type="entry name" value="3-OH-isobutyrate_DH-rel_CS"/>
</dbReference>
<protein>
    <submittedName>
        <fullName evidence="6">6-phosphogluconate dehydrogenase</fullName>
    </submittedName>
</protein>
<evidence type="ECO:0000256" key="3">
    <source>
        <dbReference type="ARBA" id="ARBA00023064"/>
    </source>
</evidence>
<dbReference type="GO" id="GO:0006098">
    <property type="term" value="P:pentose-phosphate shunt"/>
    <property type="evidence" value="ECO:0007669"/>
    <property type="project" value="InterPro"/>
</dbReference>
<keyword evidence="3" id="KW-0311">Gluconate utilization</keyword>
<dbReference type="Pfam" id="PF00393">
    <property type="entry name" value="6PGD"/>
    <property type="match status" value="1"/>
</dbReference>
<dbReference type="InterPro" id="IPR006183">
    <property type="entry name" value="Pgluconate_DH"/>
</dbReference>
<name>A0A1G6NPG0_9BACT</name>
<evidence type="ECO:0000259" key="5">
    <source>
        <dbReference type="SMART" id="SM01350"/>
    </source>
</evidence>
<dbReference type="InterPro" id="IPR013328">
    <property type="entry name" value="6PGD_dom2"/>
</dbReference>
<dbReference type="Gene3D" id="1.10.1040.10">
    <property type="entry name" value="N-(1-d-carboxylethyl)-l-norvaline Dehydrogenase, domain 2"/>
    <property type="match status" value="1"/>
</dbReference>
<organism evidence="6 7">
    <name type="scientific">Geotoga petraea</name>
    <dbReference type="NCBI Taxonomy" id="28234"/>
    <lineage>
        <taxon>Bacteria</taxon>
        <taxon>Thermotogati</taxon>
        <taxon>Thermotogota</taxon>
        <taxon>Thermotogae</taxon>
        <taxon>Petrotogales</taxon>
        <taxon>Petrotogaceae</taxon>
        <taxon>Geotoga</taxon>
    </lineage>
</organism>
<reference evidence="6 7" key="1">
    <citation type="submission" date="2016-10" db="EMBL/GenBank/DDBJ databases">
        <authorList>
            <person name="de Groot N.N."/>
        </authorList>
    </citation>
    <scope>NUCLEOTIDE SEQUENCE [LARGE SCALE GENOMIC DNA]</scope>
    <source>
        <strain evidence="6 7">WG14</strain>
    </source>
</reference>
<dbReference type="NCBIfam" id="NF007161">
    <property type="entry name" value="PRK09599.1"/>
    <property type="match status" value="1"/>
</dbReference>
<dbReference type="PROSITE" id="PS00895">
    <property type="entry name" value="3_HYDROXYISOBUT_DH"/>
    <property type="match status" value="1"/>
</dbReference>
<keyword evidence="2" id="KW-0560">Oxidoreductase</keyword>
<dbReference type="STRING" id="28234.SAMN04488588_1598"/>
<feature type="region of interest" description="Disordered" evidence="4">
    <location>
        <begin position="301"/>
        <end position="323"/>
    </location>
</feature>
<dbReference type="SUPFAM" id="SSF51735">
    <property type="entry name" value="NAD(P)-binding Rossmann-fold domains"/>
    <property type="match status" value="1"/>
</dbReference>
<dbReference type="Gene3D" id="3.40.50.720">
    <property type="entry name" value="NAD(P)-binding Rossmann-like Domain"/>
    <property type="match status" value="1"/>
</dbReference>
<evidence type="ECO:0000256" key="4">
    <source>
        <dbReference type="SAM" id="MobiDB-lite"/>
    </source>
</evidence>
<dbReference type="GO" id="GO:0004616">
    <property type="term" value="F:phosphogluconate dehydrogenase (decarboxylating) activity"/>
    <property type="evidence" value="ECO:0007669"/>
    <property type="project" value="InterPro"/>
</dbReference>
<dbReference type="EMBL" id="FMYV01000006">
    <property type="protein sequence ID" value="SDC69176.1"/>
    <property type="molecule type" value="Genomic_DNA"/>
</dbReference>